<keyword evidence="2" id="KW-0815">Transposition</keyword>
<dbReference type="InterPro" id="IPR002513">
    <property type="entry name" value="Tn3_Tnp_DDE_dom"/>
</dbReference>
<dbReference type="AlphaFoldDB" id="A0A1I5JLL6"/>
<feature type="domain" description="DUF4158" evidence="7">
    <location>
        <begin position="9"/>
        <end position="155"/>
    </location>
</feature>
<keyword evidence="4" id="KW-0233">DNA recombination</keyword>
<gene>
    <name evidence="8" type="ORF">SAMN04489713_10953</name>
</gene>
<dbReference type="Pfam" id="PF13700">
    <property type="entry name" value="DUF4158"/>
    <property type="match status" value="1"/>
</dbReference>
<sequence>MKHPPMHIDELVEHWTILDEERDLIAGKRDATRLGFAILLKFYTQHGRFPRGRSELPEDVVEHVAKQVRVPASELGFYEWSGSTIEYHRSQIRTHLGFRTCTTEDATKLAVWLAEEVAHAERRPERVREELLKHLREERIEPPAPGRISRIVASALHNAEVAWSVRIASRLSPETTQRIYALVGIEDASRAVNEGAGDRQEPIGEAPAEDDDDVDSGLLALIKSAPGNVSLESMMTEIRKLAAARSIELPPGLFVDVAPKVLAAWRARAAVEAPSHMRTHPRELTVLLLAALVQEREREITDALVELLIATVHRIKARADSKVTKELINAFKRVTGKENILFKVADAALGQPDDSVRQVIFPAVSGGEHTLRDLVHEFKTKGPAYRTTVQTTLRASYTNHYRRGLIALLDSLEFKSNNTAFQPVIEALKLIRRHAKAGNTTYYPRGEVVPEHRGTAGEWEDLVFKDDKRGRRRVVRMVYGIVTFQALREALRCKEIWVVGAHSFRDPEEDLPKDFVARRVENYAELRKPLDPKDFIAELKAEMRAELESLDTALPKLDWLAISERKSGAIKLTKLGPADEPRNLRKIKNKVGQRWGSVPLIDMLKEAVLRTGCLKAVTSVVGGSSLKPEVLAERLMLAIFGYGTNTGIRAVASGGHAHSEDDIRYVRRRYLTPQVATDIAIAIANATFTARDVALWGEGTTTVASDSTHVRAYDQNIFTEWHSRYGGRGILIYWHIERGSMVVHSQTLRASASEVHAMIEGAVRHGTTMKVEGNYVDSHGQTEIGFGVTRLLGLDLLPRIKQINKVKLYRIESGESDLYPRLTPAMTRPIRWDLIEQNYDQMIKYATAIKQGTASTEAILRRFTESASHPTYQAMLEVGRAQKTIFVARYLRLRELQREIQEGLNVVESSNGANSVIFYGKGGDIATNRREELEMSVLCLRILQAALVYINTLMLQDVLADPEWATMLKPADRRGLTPLFWQHVQPYGEVRLDVAKRLSLGGAAQAPEAGNPD</sequence>
<protein>
    <submittedName>
        <fullName evidence="8">Transposase and inactivated derivatives, TnpA family</fullName>
    </submittedName>
</protein>
<dbReference type="Proteomes" id="UP000183413">
    <property type="component" value="Unassembled WGS sequence"/>
</dbReference>
<reference evidence="8 9" key="1">
    <citation type="submission" date="2016-10" db="EMBL/GenBank/DDBJ databases">
        <authorList>
            <person name="de Groot N.N."/>
        </authorList>
    </citation>
    <scope>NUCLEOTIDE SEQUENCE [LARGE SCALE GENOMIC DNA]</scope>
    <source>
        <strain evidence="8 9">DSM 43067</strain>
    </source>
</reference>
<evidence type="ECO:0000256" key="3">
    <source>
        <dbReference type="ARBA" id="ARBA00023125"/>
    </source>
</evidence>
<evidence type="ECO:0000259" key="6">
    <source>
        <dbReference type="Pfam" id="PF01526"/>
    </source>
</evidence>
<keyword evidence="3" id="KW-0238">DNA-binding</keyword>
<evidence type="ECO:0000256" key="5">
    <source>
        <dbReference type="SAM" id="MobiDB-lite"/>
    </source>
</evidence>
<dbReference type="NCBIfam" id="NF033527">
    <property type="entry name" value="transpos_Tn3"/>
    <property type="match status" value="1"/>
</dbReference>
<evidence type="ECO:0000259" key="7">
    <source>
        <dbReference type="Pfam" id="PF13700"/>
    </source>
</evidence>
<dbReference type="STRING" id="1993.SAMN04489713_10953"/>
<dbReference type="GO" id="GO:0004803">
    <property type="term" value="F:transposase activity"/>
    <property type="evidence" value="ECO:0007669"/>
    <property type="project" value="InterPro"/>
</dbReference>
<dbReference type="EMBL" id="FOVH01000009">
    <property type="protein sequence ID" value="SFO73698.1"/>
    <property type="molecule type" value="Genomic_DNA"/>
</dbReference>
<dbReference type="InParanoid" id="A0A1I5JLL6"/>
<proteinExistence type="inferred from homology"/>
<dbReference type="GO" id="GO:0006313">
    <property type="term" value="P:DNA transposition"/>
    <property type="evidence" value="ECO:0007669"/>
    <property type="project" value="InterPro"/>
</dbReference>
<dbReference type="Pfam" id="PF01526">
    <property type="entry name" value="DDE_Tnp_Tn3"/>
    <property type="match status" value="1"/>
</dbReference>
<keyword evidence="9" id="KW-1185">Reference proteome</keyword>
<dbReference type="InterPro" id="IPR047653">
    <property type="entry name" value="Tn3-like_transpos"/>
</dbReference>
<feature type="domain" description="Tn3 transposase DDE" evidence="6">
    <location>
        <begin position="602"/>
        <end position="989"/>
    </location>
</feature>
<name>A0A1I5JLL6_9ACTN</name>
<accession>A0A1I5JLL6</accession>
<dbReference type="GO" id="GO:0003677">
    <property type="term" value="F:DNA binding"/>
    <property type="evidence" value="ECO:0007669"/>
    <property type="project" value="UniProtKB-KW"/>
</dbReference>
<evidence type="ECO:0000256" key="4">
    <source>
        <dbReference type="ARBA" id="ARBA00023172"/>
    </source>
</evidence>
<evidence type="ECO:0000313" key="9">
    <source>
        <dbReference type="Proteomes" id="UP000183413"/>
    </source>
</evidence>
<evidence type="ECO:0000313" key="8">
    <source>
        <dbReference type="EMBL" id="SFO73698.1"/>
    </source>
</evidence>
<comment type="similarity">
    <text evidence="1">Belongs to the transposase 7 family.</text>
</comment>
<feature type="region of interest" description="Disordered" evidence="5">
    <location>
        <begin position="192"/>
        <end position="212"/>
    </location>
</feature>
<organism evidence="8 9">
    <name type="scientific">Actinomadura madurae</name>
    <dbReference type="NCBI Taxonomy" id="1993"/>
    <lineage>
        <taxon>Bacteria</taxon>
        <taxon>Bacillati</taxon>
        <taxon>Actinomycetota</taxon>
        <taxon>Actinomycetes</taxon>
        <taxon>Streptosporangiales</taxon>
        <taxon>Thermomonosporaceae</taxon>
        <taxon>Actinomadura</taxon>
    </lineage>
</organism>
<evidence type="ECO:0000256" key="1">
    <source>
        <dbReference type="ARBA" id="ARBA00009402"/>
    </source>
</evidence>
<evidence type="ECO:0000256" key="2">
    <source>
        <dbReference type="ARBA" id="ARBA00022578"/>
    </source>
</evidence>
<dbReference type="InterPro" id="IPR025296">
    <property type="entry name" value="DUF4158"/>
</dbReference>